<dbReference type="SUPFAM" id="SSF53474">
    <property type="entry name" value="alpha/beta-Hydrolases"/>
    <property type="match status" value="1"/>
</dbReference>
<reference evidence="3" key="1">
    <citation type="submission" date="2013-12" db="EMBL/GenBank/DDBJ databases">
        <title>The Genome Sequence of Aphanomyces invadans NJM9701.</title>
        <authorList>
            <consortium name="The Broad Institute Genomics Platform"/>
            <person name="Russ C."/>
            <person name="Tyler B."/>
            <person name="van West P."/>
            <person name="Dieguez-Uribeondo J."/>
            <person name="Young S.K."/>
            <person name="Zeng Q."/>
            <person name="Gargeya S."/>
            <person name="Fitzgerald M."/>
            <person name="Abouelleil A."/>
            <person name="Alvarado L."/>
            <person name="Chapman S.B."/>
            <person name="Gainer-Dewar J."/>
            <person name="Goldberg J."/>
            <person name="Griggs A."/>
            <person name="Gujja S."/>
            <person name="Hansen M."/>
            <person name="Howarth C."/>
            <person name="Imamovic A."/>
            <person name="Ireland A."/>
            <person name="Larimer J."/>
            <person name="McCowan C."/>
            <person name="Murphy C."/>
            <person name="Pearson M."/>
            <person name="Poon T.W."/>
            <person name="Priest M."/>
            <person name="Roberts A."/>
            <person name="Saif S."/>
            <person name="Shea T."/>
            <person name="Sykes S."/>
            <person name="Wortman J."/>
            <person name="Nusbaum C."/>
            <person name="Birren B."/>
        </authorList>
    </citation>
    <scope>NUCLEOTIDE SEQUENCE [LARGE SCALE GENOMIC DNA]</scope>
    <source>
        <strain evidence="3">NJM9701</strain>
    </source>
</reference>
<dbReference type="PANTHER" id="PTHR43798">
    <property type="entry name" value="MONOACYLGLYCEROL LIPASE"/>
    <property type="match status" value="1"/>
</dbReference>
<keyword evidence="1" id="KW-1133">Transmembrane helix</keyword>
<gene>
    <name evidence="3" type="ORF">H310_11774</name>
</gene>
<evidence type="ECO:0000256" key="1">
    <source>
        <dbReference type="SAM" id="Phobius"/>
    </source>
</evidence>
<dbReference type="AlphaFoldDB" id="A0A024TLG5"/>
<dbReference type="EMBL" id="KI913985">
    <property type="protein sequence ID" value="ETV94446.1"/>
    <property type="molecule type" value="Genomic_DNA"/>
</dbReference>
<feature type="domain" description="AB hydrolase-1" evidence="2">
    <location>
        <begin position="121"/>
        <end position="384"/>
    </location>
</feature>
<keyword evidence="1" id="KW-0812">Transmembrane</keyword>
<dbReference type="RefSeq" id="XP_008876761.1">
    <property type="nucleotide sequence ID" value="XM_008878539.1"/>
</dbReference>
<name>A0A024TLG5_9STRA</name>
<dbReference type="Gene3D" id="3.40.50.1820">
    <property type="entry name" value="alpha/beta hydrolase"/>
    <property type="match status" value="1"/>
</dbReference>
<evidence type="ECO:0000259" key="2">
    <source>
        <dbReference type="Pfam" id="PF12697"/>
    </source>
</evidence>
<dbReference type="Pfam" id="PF12697">
    <property type="entry name" value="Abhydrolase_6"/>
    <property type="match status" value="1"/>
</dbReference>
<dbReference type="GO" id="GO:0046464">
    <property type="term" value="P:acylglycerol catabolic process"/>
    <property type="evidence" value="ECO:0007669"/>
    <property type="project" value="TreeGrafter"/>
</dbReference>
<dbReference type="InterPro" id="IPR000073">
    <property type="entry name" value="AB_hydrolase_1"/>
</dbReference>
<dbReference type="eggNOG" id="ENOG502QWGE">
    <property type="taxonomic scope" value="Eukaryota"/>
</dbReference>
<dbReference type="VEuPathDB" id="FungiDB:H310_11774"/>
<proteinExistence type="predicted"/>
<sequence length="407" mass="43618">MRHGGLLLRAVATPSRRYYAQRAASTAATSGSGMTVSRHAVATEAKEVFKLMFGTFTMLLGGGMGVGYAVENYKRMHPPMPPGQLVEITVQGHQSLVHAQVRGGGRVPVKGTVLLDGSLGETSFDWDKVMAALPDDTQVIAIDRPGLAFSAPSPFARTSDMISKEYQQVLTQLQVTGPVVLVGHGTGGYHMRQLAADLASSSDVSVAGLVLVDAMHESVNPALKAISPHVQEALAARRQNAFTLLKMSHVGLVRLVHTLQSKRNAARFSTTSMPFIDYFTPSPPHRRGVVHENDAVDAIEEALTTSPLPILQVPIVVLSHGNRTMFESMKMEPGITDEIVDDMEAQWANGQTALTKLGATCIHHILKDAGHDIPHEKPDAVAKAIVAVLDDAHGDATNGLQSLKVME</sequence>
<dbReference type="GO" id="GO:0047372">
    <property type="term" value="F:monoacylglycerol lipase activity"/>
    <property type="evidence" value="ECO:0007669"/>
    <property type="project" value="TreeGrafter"/>
</dbReference>
<dbReference type="OrthoDB" id="294702at2759"/>
<evidence type="ECO:0000313" key="3">
    <source>
        <dbReference type="EMBL" id="ETV94446.1"/>
    </source>
</evidence>
<dbReference type="GeneID" id="20088824"/>
<dbReference type="GO" id="GO:0016020">
    <property type="term" value="C:membrane"/>
    <property type="evidence" value="ECO:0007669"/>
    <property type="project" value="TreeGrafter"/>
</dbReference>
<dbReference type="InterPro" id="IPR050266">
    <property type="entry name" value="AB_hydrolase_sf"/>
</dbReference>
<accession>A0A024TLG5</accession>
<protein>
    <recommendedName>
        <fullName evidence="2">AB hydrolase-1 domain-containing protein</fullName>
    </recommendedName>
</protein>
<keyword evidence="1" id="KW-0472">Membrane</keyword>
<dbReference type="InterPro" id="IPR029058">
    <property type="entry name" value="AB_hydrolase_fold"/>
</dbReference>
<dbReference type="PANTHER" id="PTHR43798:SF33">
    <property type="entry name" value="HYDROLASE, PUTATIVE (AFU_ORTHOLOGUE AFUA_2G14860)-RELATED"/>
    <property type="match status" value="1"/>
</dbReference>
<feature type="transmembrane region" description="Helical" evidence="1">
    <location>
        <begin position="51"/>
        <end position="70"/>
    </location>
</feature>
<organism evidence="3">
    <name type="scientific">Aphanomyces invadans</name>
    <dbReference type="NCBI Taxonomy" id="157072"/>
    <lineage>
        <taxon>Eukaryota</taxon>
        <taxon>Sar</taxon>
        <taxon>Stramenopiles</taxon>
        <taxon>Oomycota</taxon>
        <taxon>Saprolegniomycetes</taxon>
        <taxon>Saprolegniales</taxon>
        <taxon>Verrucalvaceae</taxon>
        <taxon>Aphanomyces</taxon>
    </lineage>
</organism>